<evidence type="ECO:0000256" key="4">
    <source>
        <dbReference type="ARBA" id="ARBA00022692"/>
    </source>
</evidence>
<dbReference type="InterPro" id="IPR000725">
    <property type="entry name" value="Olfact_rcpt"/>
</dbReference>
<evidence type="ECO:0000256" key="1">
    <source>
        <dbReference type="ARBA" id="ARBA00004651"/>
    </source>
</evidence>
<evidence type="ECO:0000256" key="9">
    <source>
        <dbReference type="ARBA" id="ARBA00023157"/>
    </source>
</evidence>
<evidence type="ECO:0000256" key="2">
    <source>
        <dbReference type="ARBA" id="ARBA00022475"/>
    </source>
</evidence>
<feature type="transmembrane region" description="Helical" evidence="13">
    <location>
        <begin position="253"/>
        <end position="274"/>
    </location>
</feature>
<dbReference type="FunFam" id="1.20.1070.10:FF:000024">
    <property type="entry name" value="Olfactory receptor"/>
    <property type="match status" value="1"/>
</dbReference>
<evidence type="ECO:0000256" key="11">
    <source>
        <dbReference type="ARBA" id="ARBA00023180"/>
    </source>
</evidence>
<dbReference type="Proteomes" id="UP000694701">
    <property type="component" value="Unplaced"/>
</dbReference>
<reference evidence="15" key="1">
    <citation type="submission" date="2025-08" db="UniProtKB">
        <authorList>
            <consortium name="Ensembl"/>
        </authorList>
    </citation>
    <scope>IDENTIFICATION</scope>
</reference>
<evidence type="ECO:0000313" key="16">
    <source>
        <dbReference type="Proteomes" id="UP000694701"/>
    </source>
</evidence>
<keyword evidence="9" id="KW-1015">Disulfide bond</keyword>
<name>A0A8C2DX06_CYPCA</name>
<dbReference type="Gene3D" id="1.20.1070.10">
    <property type="entry name" value="Rhodopsin 7-helix transmembrane proteins"/>
    <property type="match status" value="1"/>
</dbReference>
<evidence type="ECO:0000256" key="3">
    <source>
        <dbReference type="ARBA" id="ARBA00022606"/>
    </source>
</evidence>
<dbReference type="GO" id="GO:0004984">
    <property type="term" value="F:olfactory receptor activity"/>
    <property type="evidence" value="ECO:0007669"/>
    <property type="project" value="InterPro"/>
</dbReference>
<evidence type="ECO:0000259" key="14">
    <source>
        <dbReference type="PROSITE" id="PS50262"/>
    </source>
</evidence>
<keyword evidence="12" id="KW-0807">Transducer</keyword>
<dbReference type="AlphaFoldDB" id="A0A8C2DX06"/>
<keyword evidence="7" id="KW-0297">G-protein coupled receptor</keyword>
<accession>A0A8C2DX06</accession>
<keyword evidence="11" id="KW-0325">Glycoprotein</keyword>
<evidence type="ECO:0000256" key="13">
    <source>
        <dbReference type="SAM" id="Phobius"/>
    </source>
</evidence>
<evidence type="ECO:0000256" key="6">
    <source>
        <dbReference type="ARBA" id="ARBA00022989"/>
    </source>
</evidence>
<feature type="transmembrane region" description="Helical" evidence="13">
    <location>
        <begin position="33"/>
        <end position="55"/>
    </location>
</feature>
<dbReference type="PANTHER" id="PTHR26450:SF87">
    <property type="entry name" value="OLFACTORY RECEPTOR 51F2"/>
    <property type="match status" value="1"/>
</dbReference>
<evidence type="ECO:0000256" key="5">
    <source>
        <dbReference type="ARBA" id="ARBA00022725"/>
    </source>
</evidence>
<evidence type="ECO:0000256" key="7">
    <source>
        <dbReference type="ARBA" id="ARBA00023040"/>
    </source>
</evidence>
<keyword evidence="6 13" id="KW-1133">Transmembrane helix</keyword>
<proteinExistence type="predicted"/>
<dbReference type="SUPFAM" id="SSF81321">
    <property type="entry name" value="Family A G protein-coupled receptor-like"/>
    <property type="match status" value="1"/>
</dbReference>
<organism evidence="15 16">
    <name type="scientific">Cyprinus carpio</name>
    <name type="common">Common carp</name>
    <dbReference type="NCBI Taxonomy" id="7962"/>
    <lineage>
        <taxon>Eukaryota</taxon>
        <taxon>Metazoa</taxon>
        <taxon>Chordata</taxon>
        <taxon>Craniata</taxon>
        <taxon>Vertebrata</taxon>
        <taxon>Euteleostomi</taxon>
        <taxon>Actinopterygii</taxon>
        <taxon>Neopterygii</taxon>
        <taxon>Teleostei</taxon>
        <taxon>Ostariophysi</taxon>
        <taxon>Cypriniformes</taxon>
        <taxon>Cyprinidae</taxon>
        <taxon>Cyprininae</taxon>
        <taxon>Cyprinus</taxon>
    </lineage>
</organism>
<keyword evidence="8 13" id="KW-0472">Membrane</keyword>
<keyword evidence="3" id="KW-0716">Sensory transduction</keyword>
<dbReference type="Ensembl" id="ENSCCRT00020035904.1">
    <property type="protein sequence ID" value="ENSCCRP00020032826.1"/>
    <property type="gene ID" value="ENSCCRG00020014840.1"/>
</dbReference>
<evidence type="ECO:0000256" key="10">
    <source>
        <dbReference type="ARBA" id="ARBA00023170"/>
    </source>
</evidence>
<keyword evidence="2" id="KW-1003">Cell membrane</keyword>
<dbReference type="PRINTS" id="PR00245">
    <property type="entry name" value="OLFACTORYR"/>
</dbReference>
<dbReference type="GO" id="GO:0004930">
    <property type="term" value="F:G protein-coupled receptor activity"/>
    <property type="evidence" value="ECO:0007669"/>
    <property type="project" value="UniProtKB-KW"/>
</dbReference>
<evidence type="ECO:0000313" key="15">
    <source>
        <dbReference type="Ensembl" id="ENSCCRP00020032826.1"/>
    </source>
</evidence>
<dbReference type="PRINTS" id="PR00237">
    <property type="entry name" value="GPCRRHODOPSN"/>
</dbReference>
<dbReference type="PANTHER" id="PTHR26450">
    <property type="entry name" value="OLFACTORY RECEPTOR 56B1-RELATED"/>
    <property type="match status" value="1"/>
</dbReference>
<protein>
    <recommendedName>
        <fullName evidence="14">G-protein coupled receptors family 1 profile domain-containing protein</fullName>
    </recommendedName>
</protein>
<keyword evidence="10" id="KW-0675">Receptor</keyword>
<dbReference type="PROSITE" id="PS50262">
    <property type="entry name" value="G_PROTEIN_RECEP_F1_2"/>
    <property type="match status" value="1"/>
</dbReference>
<dbReference type="Pfam" id="PF13853">
    <property type="entry name" value="7tm_4"/>
    <property type="match status" value="1"/>
</dbReference>
<keyword evidence="5" id="KW-0552">Olfaction</keyword>
<feature type="transmembrane region" description="Helical" evidence="13">
    <location>
        <begin position="208"/>
        <end position="232"/>
    </location>
</feature>
<dbReference type="InterPro" id="IPR017452">
    <property type="entry name" value="GPCR_Rhodpsn_7TM"/>
</dbReference>
<dbReference type="GO" id="GO:0005886">
    <property type="term" value="C:plasma membrane"/>
    <property type="evidence" value="ECO:0007669"/>
    <property type="project" value="UniProtKB-SubCell"/>
</dbReference>
<feature type="domain" description="G-protein coupled receptors family 1 profile" evidence="14">
    <location>
        <begin position="48"/>
        <end position="300"/>
    </location>
</feature>
<feature type="transmembrane region" description="Helical" evidence="13">
    <location>
        <begin position="294"/>
        <end position="311"/>
    </location>
</feature>
<feature type="transmembrane region" description="Helical" evidence="13">
    <location>
        <begin position="139"/>
        <end position="158"/>
    </location>
</feature>
<feature type="transmembrane region" description="Helical" evidence="13">
    <location>
        <begin position="105"/>
        <end position="127"/>
    </location>
</feature>
<feature type="transmembrane region" description="Helical" evidence="13">
    <location>
        <begin position="67"/>
        <end position="85"/>
    </location>
</feature>
<keyword evidence="4 13" id="KW-0812">Transmembrane</keyword>
<comment type="subcellular location">
    <subcellularLocation>
        <location evidence="1">Cell membrane</location>
        <topology evidence="1">Multi-pass membrane protein</topology>
    </subcellularLocation>
</comment>
<dbReference type="InterPro" id="IPR050402">
    <property type="entry name" value="OR51/52/56-like"/>
</dbReference>
<evidence type="ECO:0000256" key="8">
    <source>
        <dbReference type="ARBA" id="ARBA00023136"/>
    </source>
</evidence>
<dbReference type="SMART" id="SM01381">
    <property type="entry name" value="7TM_GPCR_Srsx"/>
    <property type="match status" value="1"/>
</dbReference>
<dbReference type="InterPro" id="IPR000276">
    <property type="entry name" value="GPCR_Rhodpsn"/>
</dbReference>
<sequence>MSTLNASFVQNMSIVRPEYFFIIGLSGIPYSSYYYIFLFITYFIAVIGNSIVLLIIALERSLHSPKYIGVFNLALADIGETNAVIPNMMKTFFSDSQYISYNASLANMFFVNFFITLQSVTLVVLALDRFIAICLPLRYHALLNNTVMSLVFLAVWAFNTSLMALSTSLMTRLSICKSNVVHNFFCDYGPVLRLACNDNSINVFFNNLIAALFLIAPFCIIVLSYMGIFFALSKITTWEARLKALKTCTCVSHLLLVGIFFLPVICLFIASAITSLTPNARVISVSLSFTLPPMLNPIIYVLNTAEIRVLIRKVLKNRIVPIRKSILK</sequence>
<evidence type="ECO:0000256" key="12">
    <source>
        <dbReference type="ARBA" id="ARBA00023224"/>
    </source>
</evidence>